<name>A0ABT0AUN0_9LACT</name>
<feature type="coiled-coil region" evidence="1">
    <location>
        <begin position="211"/>
        <end position="290"/>
    </location>
</feature>
<keyword evidence="4" id="KW-1185">Reference proteome</keyword>
<comment type="caution">
    <text evidence="3">The sequence shown here is derived from an EMBL/GenBank/DDBJ whole genome shotgun (WGS) entry which is preliminary data.</text>
</comment>
<gene>
    <name evidence="3" type="ORF">GYN21_09195</name>
</gene>
<keyword evidence="1" id="KW-0175">Coiled coil</keyword>
<evidence type="ECO:0000313" key="4">
    <source>
        <dbReference type="Proteomes" id="UP001522450"/>
    </source>
</evidence>
<reference evidence="3 4" key="1">
    <citation type="journal article" date="2022" name="Microbiol. Res.">
        <title>Comparative genome analysis, predicted lifestyle and antimicrobial strategies of Lactococcus carnosus and Lactococcus paracarnosus isolated from meat.</title>
        <authorList>
            <person name="Werum V."/>
            <person name="Ehrmann M."/>
            <person name="Vogel R."/>
            <person name="Hilgarth M."/>
        </authorList>
    </citation>
    <scope>NUCLEOTIDE SEQUENCE [LARGE SCALE GENOMIC DNA]</scope>
    <source>
        <strain evidence="3 4">TMW22177</strain>
    </source>
</reference>
<proteinExistence type="predicted"/>
<evidence type="ECO:0000313" key="3">
    <source>
        <dbReference type="EMBL" id="MCJ1990387.1"/>
    </source>
</evidence>
<evidence type="ECO:0008006" key="5">
    <source>
        <dbReference type="Google" id="ProtNLM"/>
    </source>
</evidence>
<accession>A0ABT0AUN0</accession>
<dbReference type="EMBL" id="JAAECS010000009">
    <property type="protein sequence ID" value="MCJ1990387.1"/>
    <property type="molecule type" value="Genomic_DNA"/>
</dbReference>
<organism evidence="3 4">
    <name type="scientific">Pseudolactococcus carnosus</name>
    <dbReference type="NCBI Taxonomy" id="2749961"/>
    <lineage>
        <taxon>Bacteria</taxon>
        <taxon>Bacillati</taxon>
        <taxon>Bacillota</taxon>
        <taxon>Bacilli</taxon>
        <taxon>Lactobacillales</taxon>
        <taxon>Streptococcaceae</taxon>
        <taxon>Pseudolactococcus</taxon>
    </lineage>
</organism>
<evidence type="ECO:0000256" key="1">
    <source>
        <dbReference type="SAM" id="Coils"/>
    </source>
</evidence>
<dbReference type="Gene3D" id="1.10.287.1490">
    <property type="match status" value="1"/>
</dbReference>
<protein>
    <recommendedName>
        <fullName evidence="5">Chromosome segregation protein SMC</fullName>
    </recommendedName>
</protein>
<dbReference type="Proteomes" id="UP001522450">
    <property type="component" value="Unassembled WGS sequence"/>
</dbReference>
<feature type="coiled-coil region" evidence="1">
    <location>
        <begin position="475"/>
        <end position="502"/>
    </location>
</feature>
<sequence>MAVFKRDKLIDISKRSEGGALVKRLESEIKELDREVSVLESELGQQVRENEQLKQELKHSDKQPSSSQAHYKALAESNHQIEKLSSLIDQYELQIKHLQENEMVSRETVSLPSDSSTDYASDALIEENQQLKHEIELILTQTVDEQEQTIFNLQKQVAAFDDADKSETVTMLNEQLAMQKEALVTSEATLVSKTEELDVMKQEAACLLAANQTLEMTAQADRQRISDLEKEVVVLEEKAAQLEASKSEHDYQYIEIDGENLSVEAVTGQISELQQRLTEKEAELSQETSKVAILASQLACEKETLATTIAEMTTDFKTKLGEYELSVTAYQEKNDAQNSHQKDLATQLKVTQDTAEKLQLLTQQLAAEVADKSDLISDLTEKLTVMTDSYTDQNVALQTELVVLRKELETSKSGASELMTTVDRLKAELDQKAAIFSEKESETLTIETTLRAEIAELEVIQSDISEQNVTLSMSLTSAEQNLAEERVKLMQVAEEMTALDNRLTSMGQEVSEVRESKEQQVSLLQSIITENKTLIVDMKAKFDQSEQATLTLAESKDQKIQELQEVIQKQYRQLAESNHQNMKLEADILEKESDNRQKLSEMMLTISKLKHDVIEEANQENARKRAKMRAEATALLTEIEGFKDKFIETIELD</sequence>
<feature type="coiled-coil region" evidence="1">
    <location>
        <begin position="553"/>
        <end position="634"/>
    </location>
</feature>
<evidence type="ECO:0000256" key="2">
    <source>
        <dbReference type="SAM" id="MobiDB-lite"/>
    </source>
</evidence>
<feature type="region of interest" description="Disordered" evidence="2">
    <location>
        <begin position="55"/>
        <end position="74"/>
    </location>
</feature>
<dbReference type="RefSeq" id="WP_244034772.1">
    <property type="nucleotide sequence ID" value="NZ_JAAECS010000009.1"/>
</dbReference>